<evidence type="ECO:0000313" key="2">
    <source>
        <dbReference type="WBParaSite" id="PTRK_0000795700.1"/>
    </source>
</evidence>
<proteinExistence type="predicted"/>
<organism evidence="1 2">
    <name type="scientific">Parastrongyloides trichosuri</name>
    <name type="common">Possum-specific nematode worm</name>
    <dbReference type="NCBI Taxonomy" id="131310"/>
    <lineage>
        <taxon>Eukaryota</taxon>
        <taxon>Metazoa</taxon>
        <taxon>Ecdysozoa</taxon>
        <taxon>Nematoda</taxon>
        <taxon>Chromadorea</taxon>
        <taxon>Rhabditida</taxon>
        <taxon>Tylenchina</taxon>
        <taxon>Panagrolaimomorpha</taxon>
        <taxon>Strongyloidoidea</taxon>
        <taxon>Strongyloididae</taxon>
        <taxon>Parastrongyloides</taxon>
    </lineage>
</organism>
<name>A0A0N4ZJ45_PARTI</name>
<keyword evidence="1" id="KW-1185">Reference proteome</keyword>
<reference evidence="2" key="1">
    <citation type="submission" date="2017-02" db="UniProtKB">
        <authorList>
            <consortium name="WormBaseParasite"/>
        </authorList>
    </citation>
    <scope>IDENTIFICATION</scope>
</reference>
<sequence>MEHKNESLLVDIQKKILTVSNPIKCYSYVNGFTSVKNKSETKVQCQANDNCVRYIIIVRKVAATYKGCSSEFFKVIMPNIEHGTDNRVPNYCSTFDSIDDYGIIIHEEVCGCNNKDYYHNYYYFYENIAYNFIRIPINNWHGSFLSITSISCGSVFSFWYKSIFT</sequence>
<evidence type="ECO:0000313" key="1">
    <source>
        <dbReference type="Proteomes" id="UP000038045"/>
    </source>
</evidence>
<dbReference type="Proteomes" id="UP000038045">
    <property type="component" value="Unplaced"/>
</dbReference>
<accession>A0A0N4ZJ45</accession>
<dbReference type="WBParaSite" id="PTRK_0000795700.1">
    <property type="protein sequence ID" value="PTRK_0000795700.1"/>
    <property type="gene ID" value="PTRK_0000795700"/>
</dbReference>
<protein>
    <submittedName>
        <fullName evidence="2">Phlebovirus glycoprotein G2 fusion domain-containing protein</fullName>
    </submittedName>
</protein>
<dbReference type="AlphaFoldDB" id="A0A0N4ZJ45"/>